<evidence type="ECO:0000256" key="1">
    <source>
        <dbReference type="SAM" id="MobiDB-lite"/>
    </source>
</evidence>
<name>A0A317FHQ9_9PROT</name>
<organism evidence="2 3">
    <name type="scientific">Falsiroseomonas bella</name>
    <dbReference type="NCBI Taxonomy" id="2184016"/>
    <lineage>
        <taxon>Bacteria</taxon>
        <taxon>Pseudomonadati</taxon>
        <taxon>Pseudomonadota</taxon>
        <taxon>Alphaproteobacteria</taxon>
        <taxon>Acetobacterales</taxon>
        <taxon>Roseomonadaceae</taxon>
        <taxon>Falsiroseomonas</taxon>
    </lineage>
</organism>
<dbReference type="EMBL" id="QGNA01000002">
    <property type="protein sequence ID" value="PWS37577.1"/>
    <property type="molecule type" value="Genomic_DNA"/>
</dbReference>
<comment type="caution">
    <text evidence="2">The sequence shown here is derived from an EMBL/GenBank/DDBJ whole genome shotgun (WGS) entry which is preliminary data.</text>
</comment>
<gene>
    <name evidence="2" type="ORF">DFH01_12200</name>
</gene>
<reference evidence="3" key="1">
    <citation type="submission" date="2018-05" db="EMBL/GenBank/DDBJ databases">
        <authorList>
            <person name="Du Z."/>
            <person name="Wang X."/>
        </authorList>
    </citation>
    <scope>NUCLEOTIDE SEQUENCE [LARGE SCALE GENOMIC DNA]</scope>
    <source>
        <strain evidence="3">CQN31</strain>
    </source>
</reference>
<feature type="region of interest" description="Disordered" evidence="1">
    <location>
        <begin position="46"/>
        <end position="93"/>
    </location>
</feature>
<dbReference type="Proteomes" id="UP000245765">
    <property type="component" value="Unassembled WGS sequence"/>
</dbReference>
<feature type="compositionally biased region" description="Low complexity" evidence="1">
    <location>
        <begin position="46"/>
        <end position="66"/>
    </location>
</feature>
<accession>A0A317FHQ9</accession>
<sequence length="93" mass="9831">MRPIGPGLRDPRPRLTRRSDLRPIILRMISMNSLAAFTAEVSRFQGPAQARAATAGSPAGGAPTAPESSRRLEALPPPPASPLPRGSLLDLKV</sequence>
<protein>
    <submittedName>
        <fullName evidence="2">Uncharacterized protein</fullName>
    </submittedName>
</protein>
<evidence type="ECO:0000313" key="2">
    <source>
        <dbReference type="EMBL" id="PWS37577.1"/>
    </source>
</evidence>
<keyword evidence="3" id="KW-1185">Reference proteome</keyword>
<proteinExistence type="predicted"/>
<dbReference type="AlphaFoldDB" id="A0A317FHQ9"/>
<feature type="compositionally biased region" description="Low complexity" evidence="1">
    <location>
        <begin position="83"/>
        <end position="93"/>
    </location>
</feature>
<evidence type="ECO:0000313" key="3">
    <source>
        <dbReference type="Proteomes" id="UP000245765"/>
    </source>
</evidence>